<dbReference type="InterPro" id="IPR009666">
    <property type="entry name" value="Uncharacterised_Ycf35"/>
</dbReference>
<sequence length="126" mass="14705">MSHFSKIKTNIYDKNILVKTLYDMGFTCKYSDDSLSLSDIFVYSNSDTQNALFVFSWNNDCYNLLADLQLWRLDIDFNYFVDSLSQMYAYNMILSKSSISGFDKISEKVIDDGSIKIKLKRWSVVH</sequence>
<evidence type="ECO:0000256" key="1">
    <source>
        <dbReference type="ARBA" id="ARBA00004474"/>
    </source>
</evidence>
<evidence type="ECO:0000256" key="3">
    <source>
        <dbReference type="ARBA" id="ARBA00021585"/>
    </source>
</evidence>
<evidence type="ECO:0000256" key="4">
    <source>
        <dbReference type="ARBA" id="ARBA00022640"/>
    </source>
</evidence>
<organism evidence="5">
    <name type="scientific">Palisada sp</name>
    <dbReference type="NCBI Taxonomy" id="1955416"/>
    <lineage>
        <taxon>Eukaryota</taxon>
        <taxon>Rhodophyta</taxon>
        <taxon>Florideophyceae</taxon>
        <taxon>Rhodymeniophycidae</taxon>
        <taxon>Ceramiales</taxon>
        <taxon>Rhodomelaceae</taxon>
        <taxon>Laurencieae</taxon>
        <taxon>Palisada</taxon>
    </lineage>
</organism>
<comment type="subcellular location">
    <subcellularLocation>
        <location evidence="1">Plastid</location>
    </subcellularLocation>
</comment>
<accession>A0A1Z1MS80</accession>
<protein>
    <recommendedName>
        <fullName evidence="3">Uncharacterized protein ycf35</fullName>
    </recommendedName>
</protein>
<comment type="similarity">
    <text evidence="2">Belongs to the ycf35 family.</text>
</comment>
<keyword evidence="5" id="KW-0150">Chloroplast</keyword>
<geneLocation type="chloroplast" evidence="5"/>
<dbReference type="GO" id="GO:0009536">
    <property type="term" value="C:plastid"/>
    <property type="evidence" value="ECO:0007669"/>
    <property type="project" value="UniProtKB-SubCell"/>
</dbReference>
<dbReference type="EMBL" id="MF101453">
    <property type="protein sequence ID" value="ARW68631.1"/>
    <property type="molecule type" value="Genomic_DNA"/>
</dbReference>
<evidence type="ECO:0000313" key="5">
    <source>
        <dbReference type="EMBL" id="ARW68631.1"/>
    </source>
</evidence>
<dbReference type="AlphaFoldDB" id="A0A1Z1MS80"/>
<reference evidence="5" key="1">
    <citation type="journal article" date="2017" name="J. Phycol.">
        <title>Analysis of chloroplast genomes and a supermatrix inform reclassification of the Rhodomelaceae (Rhodophyta).</title>
        <authorList>
            <person name="Diaz-Tapia P."/>
            <person name="Maggs C.A."/>
            <person name="West J.A."/>
            <person name="Verbruggen H."/>
        </authorList>
    </citation>
    <scope>NUCLEOTIDE SEQUENCE</scope>
    <source>
        <strain evidence="5">PD1686</strain>
    </source>
</reference>
<keyword evidence="4 5" id="KW-0934">Plastid</keyword>
<name>A0A1Z1MS80_9FLOR</name>
<evidence type="ECO:0000256" key="2">
    <source>
        <dbReference type="ARBA" id="ARBA00009068"/>
    </source>
</evidence>
<dbReference type="PANTHER" id="PTHR39638:SF2">
    <property type="entry name" value="YCF35"/>
    <property type="match status" value="1"/>
</dbReference>
<proteinExistence type="inferred from homology"/>
<dbReference type="Pfam" id="PF06868">
    <property type="entry name" value="DUF1257"/>
    <property type="match status" value="1"/>
</dbReference>
<gene>
    <name evidence="5" type="primary">ycf35</name>
</gene>
<dbReference type="PANTHER" id="PTHR39638">
    <property type="entry name" value="YCF35"/>
    <property type="match status" value="1"/>
</dbReference>